<keyword evidence="1" id="KW-0233">DNA recombination</keyword>
<protein>
    <recommendedName>
        <fullName evidence="3">Predicted 3'-5' exonuclease PolB-like domain-containing protein</fullName>
    </recommendedName>
</protein>
<dbReference type="InterPro" id="IPR012337">
    <property type="entry name" value="RNaseH-like_sf"/>
</dbReference>
<dbReference type="InterPro" id="IPR011010">
    <property type="entry name" value="DNA_brk_join_enz"/>
</dbReference>
<name>A0ABU7TSI0_9HYPH</name>
<evidence type="ECO:0000313" key="5">
    <source>
        <dbReference type="Proteomes" id="UP001355206"/>
    </source>
</evidence>
<dbReference type="Proteomes" id="UP001355206">
    <property type="component" value="Unassembled WGS sequence"/>
</dbReference>
<accession>A0ABU7TSI0</accession>
<feature type="domain" description="Predicted 3'-5' exonuclease PolB-like" evidence="3">
    <location>
        <begin position="81"/>
        <end position="167"/>
    </location>
</feature>
<feature type="region of interest" description="Disordered" evidence="2">
    <location>
        <begin position="217"/>
        <end position="244"/>
    </location>
</feature>
<gene>
    <name evidence="4" type="ORF">MOTC310_18045</name>
</gene>
<dbReference type="Pfam" id="PF10108">
    <property type="entry name" value="DNA_pol_B_exo2"/>
    <property type="match status" value="1"/>
</dbReference>
<dbReference type="InterPro" id="IPR013762">
    <property type="entry name" value="Integrase-like_cat_sf"/>
</dbReference>
<proteinExistence type="predicted"/>
<feature type="compositionally biased region" description="Basic and acidic residues" evidence="2">
    <location>
        <begin position="220"/>
        <end position="242"/>
    </location>
</feature>
<dbReference type="SUPFAM" id="SSF56349">
    <property type="entry name" value="DNA breaking-rejoining enzymes"/>
    <property type="match status" value="1"/>
</dbReference>
<dbReference type="Gene3D" id="1.10.443.10">
    <property type="entry name" value="Intergrase catalytic core"/>
    <property type="match status" value="1"/>
</dbReference>
<evidence type="ECO:0000256" key="1">
    <source>
        <dbReference type="ARBA" id="ARBA00023172"/>
    </source>
</evidence>
<keyword evidence="5" id="KW-1185">Reference proteome</keyword>
<dbReference type="EMBL" id="MLCA01000009">
    <property type="protein sequence ID" value="MEE7492272.1"/>
    <property type="molecule type" value="Genomic_DNA"/>
</dbReference>
<dbReference type="SUPFAM" id="SSF53098">
    <property type="entry name" value="Ribonuclease H-like"/>
    <property type="match status" value="1"/>
</dbReference>
<sequence length="256" mass="28097">MPDGAHDALHVSDIETVPDAAPVPAGWPEGRVPEATWHSIVAFSSPAADIRRGADGSEAYALTDRRSGGEPGWNEGRPKAFWCLFDAGYYPVVTWNGQAVDMPTILERSMIHGIGAAARFRRDTGWEGYRHRFAGDWHIDHTLRRTAATWLRIARVDVRAAADLLGMSVQAAVKIYGQWTLEGQDAAADGLAWSRGVKAAHCFAITVPASIEVAVPRGLPPREHPAQTERRKRERIRAQDHAGRKRIGAAFLTLRA</sequence>
<reference evidence="4 5" key="1">
    <citation type="journal article" date="2012" name="Genet. Mol. Biol.">
        <title>Analysis of 16S rRNA and mxaF genes revealing insights into Methylobacterium niche-specific plant association.</title>
        <authorList>
            <person name="Dourado M.N."/>
            <person name="Andreote F.D."/>
            <person name="Dini-Andreote F."/>
            <person name="Conti R."/>
            <person name="Araujo J.M."/>
            <person name="Araujo W.L."/>
        </authorList>
    </citation>
    <scope>NUCLEOTIDE SEQUENCE [LARGE SCALE GENOMIC DNA]</scope>
    <source>
        <strain evidence="4 5">TC3-10</strain>
    </source>
</reference>
<evidence type="ECO:0000313" key="4">
    <source>
        <dbReference type="EMBL" id="MEE7492272.1"/>
    </source>
</evidence>
<evidence type="ECO:0000256" key="2">
    <source>
        <dbReference type="SAM" id="MobiDB-lite"/>
    </source>
</evidence>
<dbReference type="InterPro" id="IPR019288">
    <property type="entry name" value="3'-5'_exonuclease_PolB-like"/>
</dbReference>
<evidence type="ECO:0000259" key="3">
    <source>
        <dbReference type="Pfam" id="PF10108"/>
    </source>
</evidence>
<organism evidence="4 5">
    <name type="scientific">Methylobacterium oryzae</name>
    <dbReference type="NCBI Taxonomy" id="334852"/>
    <lineage>
        <taxon>Bacteria</taxon>
        <taxon>Pseudomonadati</taxon>
        <taxon>Pseudomonadota</taxon>
        <taxon>Alphaproteobacteria</taxon>
        <taxon>Hyphomicrobiales</taxon>
        <taxon>Methylobacteriaceae</taxon>
        <taxon>Methylobacterium</taxon>
    </lineage>
</organism>
<comment type="caution">
    <text evidence="4">The sequence shown here is derived from an EMBL/GenBank/DDBJ whole genome shotgun (WGS) entry which is preliminary data.</text>
</comment>